<organism evidence="1">
    <name type="scientific">uncultured Caudovirales phage</name>
    <dbReference type="NCBI Taxonomy" id="2100421"/>
    <lineage>
        <taxon>Viruses</taxon>
        <taxon>Duplodnaviria</taxon>
        <taxon>Heunggongvirae</taxon>
        <taxon>Uroviricota</taxon>
        <taxon>Caudoviricetes</taxon>
        <taxon>Peduoviridae</taxon>
        <taxon>Maltschvirus</taxon>
        <taxon>Maltschvirus maltsch</taxon>
    </lineage>
</organism>
<name>A0A6J5NM83_9CAUD</name>
<dbReference type="EMBL" id="LR798336">
    <property type="protein sequence ID" value="CAB5224931.1"/>
    <property type="molecule type" value="Genomic_DNA"/>
</dbReference>
<sequence length="90" mass="10698">MSYKSFRDRTKFMGKLSQNFNFLNPVYPENYQDDVVQSAEKLVKASKFIELKIKNRNLSQKDYEKYSAIAHNVSQRVSMHCEQLKQKIMD</sequence>
<protein>
    <submittedName>
        <fullName evidence="1">Uncharacterized protein</fullName>
    </submittedName>
</protein>
<proteinExistence type="predicted"/>
<evidence type="ECO:0000313" key="1">
    <source>
        <dbReference type="EMBL" id="CAB4160940.1"/>
    </source>
</evidence>
<accession>A0A6J5NM83</accession>
<dbReference type="EMBL" id="LR796712">
    <property type="protein sequence ID" value="CAB4160940.1"/>
    <property type="molecule type" value="Genomic_DNA"/>
</dbReference>
<evidence type="ECO:0000313" key="2">
    <source>
        <dbReference type="EMBL" id="CAB5224931.1"/>
    </source>
</evidence>
<reference evidence="1" key="1">
    <citation type="submission" date="2020-04" db="EMBL/GenBank/DDBJ databases">
        <authorList>
            <person name="Chiriac C."/>
            <person name="Salcher M."/>
            <person name="Ghai R."/>
            <person name="Kavagutti S V."/>
        </authorList>
    </citation>
    <scope>NUCLEOTIDE SEQUENCE</scope>
</reference>
<gene>
    <name evidence="1" type="ORF">UFOVP733_19</name>
    <name evidence="2" type="ORF">UFOVP743_40</name>
</gene>